<dbReference type="GO" id="GO:0005634">
    <property type="term" value="C:nucleus"/>
    <property type="evidence" value="ECO:0007669"/>
    <property type="project" value="UniProtKB-SubCell"/>
</dbReference>
<dbReference type="Pfam" id="PF08154">
    <property type="entry name" value="NLE"/>
    <property type="match status" value="1"/>
</dbReference>
<evidence type="ECO:0000256" key="2">
    <source>
        <dbReference type="ARBA" id="ARBA00022574"/>
    </source>
</evidence>
<dbReference type="OrthoDB" id="10251381at2759"/>
<dbReference type="AlphaFoldDB" id="A0A9D3V8K4"/>
<evidence type="ECO:0000256" key="1">
    <source>
        <dbReference type="ARBA" id="ARBA00004123"/>
    </source>
</evidence>
<evidence type="ECO:0000313" key="5">
    <source>
        <dbReference type="EMBL" id="KAH1073583.1"/>
    </source>
</evidence>
<comment type="subcellular location">
    <subcellularLocation>
        <location evidence="1">Nucleus</location>
    </subcellularLocation>
</comment>
<organism evidence="5 6">
    <name type="scientific">Gossypium stocksii</name>
    <dbReference type="NCBI Taxonomy" id="47602"/>
    <lineage>
        <taxon>Eukaryota</taxon>
        <taxon>Viridiplantae</taxon>
        <taxon>Streptophyta</taxon>
        <taxon>Embryophyta</taxon>
        <taxon>Tracheophyta</taxon>
        <taxon>Spermatophyta</taxon>
        <taxon>Magnoliopsida</taxon>
        <taxon>eudicotyledons</taxon>
        <taxon>Gunneridae</taxon>
        <taxon>Pentapetalae</taxon>
        <taxon>rosids</taxon>
        <taxon>malvids</taxon>
        <taxon>Malvales</taxon>
        <taxon>Malvaceae</taxon>
        <taxon>Malvoideae</taxon>
        <taxon>Gossypium</taxon>
    </lineage>
</organism>
<dbReference type="Proteomes" id="UP000828251">
    <property type="component" value="Unassembled WGS sequence"/>
</dbReference>
<protein>
    <recommendedName>
        <fullName evidence="4">NLE domain-containing protein</fullName>
    </recommendedName>
</protein>
<feature type="domain" description="NLE" evidence="4">
    <location>
        <begin position="15"/>
        <end position="54"/>
    </location>
</feature>
<sequence>MEIERETNEGNSRRIQVRFITKLKAPYKVPTTAIAILSALSCLGLSSIVNKLLQAAVADVLTDAASVLGGDTTLQILYMKLVEELDCSPRTICRMHIMTGSYLYECLWEALQPRIRMILINMQLTPYVL</sequence>
<keyword evidence="6" id="KW-1185">Reference proteome</keyword>
<keyword evidence="3" id="KW-0677">Repeat</keyword>
<name>A0A9D3V8K4_9ROSI</name>
<evidence type="ECO:0000313" key="6">
    <source>
        <dbReference type="Proteomes" id="UP000828251"/>
    </source>
</evidence>
<comment type="caution">
    <text evidence="5">The sequence shown here is derived from an EMBL/GenBank/DDBJ whole genome shotgun (WGS) entry which is preliminary data.</text>
</comment>
<dbReference type="InterPro" id="IPR012972">
    <property type="entry name" value="NLE"/>
</dbReference>
<reference evidence="5 6" key="1">
    <citation type="journal article" date="2021" name="Plant Biotechnol. J.">
        <title>Multi-omics assisted identification of the key and species-specific regulatory components of drought-tolerant mechanisms in Gossypium stocksii.</title>
        <authorList>
            <person name="Yu D."/>
            <person name="Ke L."/>
            <person name="Zhang D."/>
            <person name="Wu Y."/>
            <person name="Sun Y."/>
            <person name="Mei J."/>
            <person name="Sun J."/>
            <person name="Sun Y."/>
        </authorList>
    </citation>
    <scope>NUCLEOTIDE SEQUENCE [LARGE SCALE GENOMIC DNA]</scope>
    <source>
        <strain evidence="6">cv. E1</strain>
        <tissue evidence="5">Leaf</tissue>
    </source>
</reference>
<gene>
    <name evidence="5" type="ORF">J1N35_025911</name>
</gene>
<dbReference type="EMBL" id="JAIQCV010000008">
    <property type="protein sequence ID" value="KAH1073583.1"/>
    <property type="molecule type" value="Genomic_DNA"/>
</dbReference>
<keyword evidence="2" id="KW-0853">WD repeat</keyword>
<proteinExistence type="predicted"/>
<evidence type="ECO:0000259" key="4">
    <source>
        <dbReference type="Pfam" id="PF08154"/>
    </source>
</evidence>
<evidence type="ECO:0000256" key="3">
    <source>
        <dbReference type="ARBA" id="ARBA00022737"/>
    </source>
</evidence>
<accession>A0A9D3V8K4</accession>